<reference evidence="2 3" key="1">
    <citation type="submission" date="2024-03" db="EMBL/GenBank/DDBJ databases">
        <title>The Acrasis kona genome and developmental transcriptomes reveal deep origins of eukaryotic multicellular pathways.</title>
        <authorList>
            <person name="Sheikh S."/>
            <person name="Fu C.-J."/>
            <person name="Brown M.W."/>
            <person name="Baldauf S.L."/>
        </authorList>
    </citation>
    <scope>NUCLEOTIDE SEQUENCE [LARGE SCALE GENOMIC DNA]</scope>
    <source>
        <strain evidence="2 3">ATCC MYA-3509</strain>
    </source>
</reference>
<comment type="caution">
    <text evidence="2">The sequence shown here is derived from an EMBL/GenBank/DDBJ whole genome shotgun (WGS) entry which is preliminary data.</text>
</comment>
<dbReference type="GO" id="GO:0016567">
    <property type="term" value="P:protein ubiquitination"/>
    <property type="evidence" value="ECO:0007669"/>
    <property type="project" value="TreeGrafter"/>
</dbReference>
<keyword evidence="3" id="KW-1185">Reference proteome</keyword>
<sequence length="299" mass="34120">MIAWIILAIVLVILGYKYLRDNNVLANVSINNKAFSPFRLIADKYKTIDEVEEALRTAGLESSNLIIGIDYTASNEYQGRKTFNGMCLHKIQIDGFNPYQNVIKMVAQTLEKFDEDRLIPVFGFGDYMTKDHSVFPFLPDPHSERYCHGVEEVLQVYNKITPGVTLSGPTNFAPLIKRSIDTLFTTDDRSTYHILVSNERETRDAIVEASKFPLSIILVGVGDGPWETMNDYDDGLPTRKFDNFQFVDYNKVLQESRRLHKNPEVEFTVAALMEIPEQYNAIKKLGLLGRSRHELSNNL</sequence>
<evidence type="ECO:0000259" key="1">
    <source>
        <dbReference type="Pfam" id="PF07002"/>
    </source>
</evidence>
<dbReference type="InterPro" id="IPR052079">
    <property type="entry name" value="E3_ligase/Copine_domain"/>
</dbReference>
<gene>
    <name evidence="2" type="ORF">AKO1_002530</name>
</gene>
<dbReference type="AlphaFoldDB" id="A0AAW2ZNH0"/>
<accession>A0AAW2ZNH0</accession>
<dbReference type="EMBL" id="JAOPGA020001714">
    <property type="protein sequence ID" value="KAL0490752.1"/>
    <property type="molecule type" value="Genomic_DNA"/>
</dbReference>
<evidence type="ECO:0000313" key="3">
    <source>
        <dbReference type="Proteomes" id="UP001431209"/>
    </source>
</evidence>
<dbReference type="Proteomes" id="UP001431209">
    <property type="component" value="Unassembled WGS sequence"/>
</dbReference>
<dbReference type="GO" id="GO:0004842">
    <property type="term" value="F:ubiquitin-protein transferase activity"/>
    <property type="evidence" value="ECO:0007669"/>
    <property type="project" value="TreeGrafter"/>
</dbReference>
<feature type="domain" description="Copine C-terminal" evidence="1">
    <location>
        <begin position="87"/>
        <end position="288"/>
    </location>
</feature>
<evidence type="ECO:0000313" key="2">
    <source>
        <dbReference type="EMBL" id="KAL0490752.1"/>
    </source>
</evidence>
<dbReference type="Pfam" id="PF07002">
    <property type="entry name" value="Copine"/>
    <property type="match status" value="1"/>
</dbReference>
<dbReference type="InterPro" id="IPR036465">
    <property type="entry name" value="vWFA_dom_sf"/>
</dbReference>
<dbReference type="InterPro" id="IPR010734">
    <property type="entry name" value="Copine_C"/>
</dbReference>
<proteinExistence type="predicted"/>
<name>A0AAW2ZNH0_9EUKA</name>
<protein>
    <submittedName>
        <fullName evidence="2">E3 ubiquitin-protein ligase</fullName>
    </submittedName>
</protein>
<dbReference type="SUPFAM" id="SSF53300">
    <property type="entry name" value="vWA-like"/>
    <property type="match status" value="1"/>
</dbReference>
<dbReference type="PANTHER" id="PTHR45751:SF11">
    <property type="entry name" value="COPINE FAMILY PROTEIN 2"/>
    <property type="match status" value="1"/>
</dbReference>
<organism evidence="2 3">
    <name type="scientific">Acrasis kona</name>
    <dbReference type="NCBI Taxonomy" id="1008807"/>
    <lineage>
        <taxon>Eukaryota</taxon>
        <taxon>Discoba</taxon>
        <taxon>Heterolobosea</taxon>
        <taxon>Tetramitia</taxon>
        <taxon>Eutetramitia</taxon>
        <taxon>Acrasidae</taxon>
        <taxon>Acrasis</taxon>
    </lineage>
</organism>
<dbReference type="PANTHER" id="PTHR45751">
    <property type="entry name" value="COPINE FAMILY PROTEIN 1"/>
    <property type="match status" value="1"/>
</dbReference>
<dbReference type="GO" id="GO:0005634">
    <property type="term" value="C:nucleus"/>
    <property type="evidence" value="ECO:0007669"/>
    <property type="project" value="TreeGrafter"/>
</dbReference>